<dbReference type="InterPro" id="IPR002550">
    <property type="entry name" value="CNNM"/>
</dbReference>
<dbReference type="PANTHER" id="PTHR43099:SF4">
    <property type="entry name" value="INTEGRAL MEMBRANE PROTEIN"/>
    <property type="match status" value="1"/>
</dbReference>
<protein>
    <submittedName>
        <fullName evidence="4">DUF21 domain-containing protein</fullName>
    </submittedName>
</protein>
<keyword evidence="1 2" id="KW-0472">Membrane</keyword>
<feature type="non-terminal residue" evidence="4">
    <location>
        <position position="142"/>
    </location>
</feature>
<dbReference type="Proteomes" id="UP000439965">
    <property type="component" value="Unassembled WGS sequence"/>
</dbReference>
<dbReference type="PANTHER" id="PTHR43099">
    <property type="entry name" value="UPF0053 PROTEIN YRKA"/>
    <property type="match status" value="1"/>
</dbReference>
<reference evidence="4 5" key="1">
    <citation type="submission" date="2019-04" db="EMBL/GenBank/DDBJ databases">
        <title>Step-wise assembly of the neonatal virome modulated by breast feeding.</title>
        <authorList>
            <person name="Liang G."/>
            <person name="Bushman F."/>
        </authorList>
    </citation>
    <scope>NUCLEOTIDE SEQUENCE [LARGE SCALE GENOMIC DNA]</scope>
    <source>
        <strain evidence="4 5">E3404</strain>
    </source>
</reference>
<keyword evidence="1 2" id="KW-0812">Transmembrane</keyword>
<organism evidence="4 5">
    <name type="scientific">Enterococcus gallinarum</name>
    <dbReference type="NCBI Taxonomy" id="1353"/>
    <lineage>
        <taxon>Bacteria</taxon>
        <taxon>Bacillati</taxon>
        <taxon>Bacillota</taxon>
        <taxon>Bacilli</taxon>
        <taxon>Lactobacillales</taxon>
        <taxon>Enterococcaceae</taxon>
        <taxon>Enterococcus</taxon>
    </lineage>
</organism>
<keyword evidence="1 2" id="KW-1133">Transmembrane helix</keyword>
<gene>
    <name evidence="4" type="ORF">GTI89_18315</name>
</gene>
<dbReference type="RefSeq" id="WP_160806484.1">
    <property type="nucleotide sequence ID" value="NZ_WVTI01000404.1"/>
</dbReference>
<dbReference type="AlphaFoldDB" id="A0A6I4XQ50"/>
<name>A0A6I4XQ50_ENTGA</name>
<sequence length="142" mass="15003">MNNADPESQSLIAQLLLLVVLTFINAFLAAAEIAVVSVNKNRVEQKAEDGDAKAQKLLKVLQDPNNFLSTIQVGITLVNILSGASLAETLSSRLAPVLGGGAAAKSLASIIILALLTYVSIVFGELYPKRIAMNKSEEVAQL</sequence>
<accession>A0A6I4XQ50</accession>
<dbReference type="GO" id="GO:0016020">
    <property type="term" value="C:membrane"/>
    <property type="evidence" value="ECO:0007669"/>
    <property type="project" value="UniProtKB-UniRule"/>
</dbReference>
<evidence type="ECO:0000259" key="3">
    <source>
        <dbReference type="PROSITE" id="PS51846"/>
    </source>
</evidence>
<feature type="transmembrane region" description="Helical" evidence="2">
    <location>
        <begin position="107"/>
        <end position="127"/>
    </location>
</feature>
<dbReference type="EMBL" id="WVTI01000404">
    <property type="protein sequence ID" value="MXS27999.1"/>
    <property type="molecule type" value="Genomic_DNA"/>
</dbReference>
<feature type="transmembrane region" description="Helical" evidence="2">
    <location>
        <begin position="12"/>
        <end position="36"/>
    </location>
</feature>
<comment type="caution">
    <text evidence="4">The sequence shown here is derived from an EMBL/GenBank/DDBJ whole genome shotgun (WGS) entry which is preliminary data.</text>
</comment>
<evidence type="ECO:0000256" key="2">
    <source>
        <dbReference type="SAM" id="Phobius"/>
    </source>
</evidence>
<feature type="transmembrane region" description="Helical" evidence="2">
    <location>
        <begin position="66"/>
        <end position="87"/>
    </location>
</feature>
<dbReference type="Pfam" id="PF01595">
    <property type="entry name" value="CNNM"/>
    <property type="match status" value="1"/>
</dbReference>
<dbReference type="InterPro" id="IPR051676">
    <property type="entry name" value="UPF0053_domain"/>
</dbReference>
<evidence type="ECO:0000256" key="1">
    <source>
        <dbReference type="PROSITE-ProRule" id="PRU01193"/>
    </source>
</evidence>
<evidence type="ECO:0000313" key="4">
    <source>
        <dbReference type="EMBL" id="MXS27999.1"/>
    </source>
</evidence>
<proteinExistence type="predicted"/>
<feature type="domain" description="CNNM transmembrane" evidence="3">
    <location>
        <begin position="7"/>
        <end position="142"/>
    </location>
</feature>
<dbReference type="PROSITE" id="PS51846">
    <property type="entry name" value="CNNM"/>
    <property type="match status" value="1"/>
</dbReference>
<evidence type="ECO:0000313" key="5">
    <source>
        <dbReference type="Proteomes" id="UP000439965"/>
    </source>
</evidence>